<dbReference type="Pfam" id="PF00665">
    <property type="entry name" value="rve"/>
    <property type="match status" value="1"/>
</dbReference>
<accession>A0A2V3DV81</accession>
<dbReference type="InterPro" id="IPR001584">
    <property type="entry name" value="Integrase_cat-core"/>
</dbReference>
<dbReference type="GO" id="GO:0015074">
    <property type="term" value="P:DNA integration"/>
    <property type="evidence" value="ECO:0007669"/>
    <property type="project" value="InterPro"/>
</dbReference>
<dbReference type="EMBL" id="QHLZ01000011">
    <property type="protein sequence ID" value="PXA64488.1"/>
    <property type="molecule type" value="Genomic_DNA"/>
</dbReference>
<evidence type="ECO:0000259" key="1">
    <source>
        <dbReference type="PROSITE" id="PS50994"/>
    </source>
</evidence>
<dbReference type="Gene3D" id="3.30.420.10">
    <property type="entry name" value="Ribonuclease H-like superfamily/Ribonuclease H"/>
    <property type="match status" value="1"/>
</dbReference>
<protein>
    <recommendedName>
        <fullName evidence="1">Integrase catalytic domain-containing protein</fullName>
    </recommendedName>
</protein>
<dbReference type="SUPFAM" id="SSF53098">
    <property type="entry name" value="Ribonuclease H-like"/>
    <property type="match status" value="1"/>
</dbReference>
<dbReference type="InterPro" id="IPR050900">
    <property type="entry name" value="Transposase_IS3/IS150/IS904"/>
</dbReference>
<organism evidence="2 3">
    <name type="scientific">Arthrobacter psychrochitiniphilus</name>
    <dbReference type="NCBI Taxonomy" id="291045"/>
    <lineage>
        <taxon>Bacteria</taxon>
        <taxon>Bacillati</taxon>
        <taxon>Actinomycetota</taxon>
        <taxon>Actinomycetes</taxon>
        <taxon>Micrococcales</taxon>
        <taxon>Micrococcaceae</taxon>
        <taxon>Arthrobacter</taxon>
    </lineage>
</organism>
<dbReference type="AlphaFoldDB" id="A0A2V3DV81"/>
<dbReference type="PANTHER" id="PTHR46889:SF4">
    <property type="entry name" value="TRANSPOSASE INSO FOR INSERTION SEQUENCE ELEMENT IS911B-RELATED"/>
    <property type="match status" value="1"/>
</dbReference>
<dbReference type="Pfam" id="PF13333">
    <property type="entry name" value="rve_2"/>
    <property type="match status" value="1"/>
</dbReference>
<dbReference type="PANTHER" id="PTHR46889">
    <property type="entry name" value="TRANSPOSASE INSF FOR INSERTION SEQUENCE IS3B-RELATED"/>
    <property type="match status" value="1"/>
</dbReference>
<dbReference type="PROSITE" id="PS50994">
    <property type="entry name" value="INTEGRASE"/>
    <property type="match status" value="1"/>
</dbReference>
<comment type="caution">
    <text evidence="2">The sequence shown here is derived from an EMBL/GenBank/DDBJ whole genome shotgun (WGS) entry which is preliminary data.</text>
</comment>
<keyword evidence="3" id="KW-1185">Reference proteome</keyword>
<dbReference type="InterPro" id="IPR012337">
    <property type="entry name" value="RNaseH-like_sf"/>
</dbReference>
<dbReference type="GO" id="GO:0003676">
    <property type="term" value="F:nucleic acid binding"/>
    <property type="evidence" value="ECO:0007669"/>
    <property type="project" value="InterPro"/>
</dbReference>
<proteinExistence type="predicted"/>
<dbReference type="Proteomes" id="UP000246303">
    <property type="component" value="Unassembled WGS sequence"/>
</dbReference>
<gene>
    <name evidence="2" type="ORF">CVS29_15245</name>
</gene>
<sequence length="158" mass="18012">MYAAFVLDVFSRRVVGWQLSTTMHTALALDALEMGLWTRRHDRKDVSQLVHHSDRGVQYRAIRYTERLAESEAVASVGAKGDSYDNAMAEALNSLFKAELVRNKGPWTGINDLEIAVAEYIDWYNHRRLHGEIGYIPPVEAETNYYSNLPAIKTLERV</sequence>
<dbReference type="InterPro" id="IPR036397">
    <property type="entry name" value="RNaseH_sf"/>
</dbReference>
<reference evidence="2 3" key="1">
    <citation type="submission" date="2018-05" db="EMBL/GenBank/DDBJ databases">
        <title>Genetic diversity of glacier-inhabiting Cryobacterium bacteria in China and description of Cryobacterium mengkeensis sp. nov. and Arthrobacter glacialis sp. nov.</title>
        <authorList>
            <person name="Liu Q."/>
            <person name="Xin Y.-H."/>
        </authorList>
    </citation>
    <scope>NUCLEOTIDE SEQUENCE [LARGE SCALE GENOMIC DNA]</scope>
    <source>
        <strain evidence="2 3">GP3</strain>
    </source>
</reference>
<evidence type="ECO:0000313" key="3">
    <source>
        <dbReference type="Proteomes" id="UP000246303"/>
    </source>
</evidence>
<name>A0A2V3DV81_9MICC</name>
<evidence type="ECO:0000313" key="2">
    <source>
        <dbReference type="EMBL" id="PXA64488.1"/>
    </source>
</evidence>
<feature type="domain" description="Integrase catalytic" evidence="1">
    <location>
        <begin position="1"/>
        <end position="145"/>
    </location>
</feature>